<comment type="caution">
    <text evidence="1">The sequence shown here is derived from an EMBL/GenBank/DDBJ whole genome shotgun (WGS) entry which is preliminary data.</text>
</comment>
<name>A0A928DPL9_9BACT</name>
<sequence length="253" mass="28691">MKKLSLVLFATFLLLPGALLARGPRTFRPVVNAFGKQPARPVVSLPNAWAFPKTHFSRIPSARFVQPAQVPLVNGIGKQNQIVSFTPSKPFASKLENSLERKFAQYRLANQFGQIRPVPALSILGNLPSQQEEYRRLVDALGSGKEEKPLPFLAKMWLDKGGFVRYQNEEQLAADCHAFYKGEGTAYIYSLTQHKVLVYELPMPIFYRTPYSGFVTLVPGEKYVIMYDTVEEKGRIVEKWLFDNPTFFSLVSR</sequence>
<organism evidence="1 2">
    <name type="scientific">Candidatus Avelusimicrobium gallicola</name>
    <dbReference type="NCBI Taxonomy" id="2562704"/>
    <lineage>
        <taxon>Bacteria</taxon>
        <taxon>Pseudomonadati</taxon>
        <taxon>Elusimicrobiota</taxon>
        <taxon>Elusimicrobia</taxon>
        <taxon>Elusimicrobiales</taxon>
        <taxon>Elusimicrobiaceae</taxon>
        <taxon>Candidatus Avelusimicrobium</taxon>
    </lineage>
</organism>
<dbReference type="Proteomes" id="UP000725649">
    <property type="component" value="Unassembled WGS sequence"/>
</dbReference>
<dbReference type="AlphaFoldDB" id="A0A928DPL9"/>
<gene>
    <name evidence="1" type="ORF">E7027_03775</name>
</gene>
<evidence type="ECO:0000313" key="1">
    <source>
        <dbReference type="EMBL" id="MBE6421233.1"/>
    </source>
</evidence>
<dbReference type="EMBL" id="SUVG01000004">
    <property type="protein sequence ID" value="MBE6421233.1"/>
    <property type="molecule type" value="Genomic_DNA"/>
</dbReference>
<protein>
    <submittedName>
        <fullName evidence="1">Uncharacterized protein</fullName>
    </submittedName>
</protein>
<evidence type="ECO:0000313" key="2">
    <source>
        <dbReference type="Proteomes" id="UP000725649"/>
    </source>
</evidence>
<proteinExistence type="predicted"/>
<accession>A0A928DPL9</accession>
<reference evidence="1" key="1">
    <citation type="submission" date="2019-04" db="EMBL/GenBank/DDBJ databases">
        <title>Evolution of Biomass-Degrading Anaerobic Consortia Revealed by Metagenomics.</title>
        <authorList>
            <person name="Peng X."/>
        </authorList>
    </citation>
    <scope>NUCLEOTIDE SEQUENCE</scope>
    <source>
        <strain evidence="1">SIG66</strain>
    </source>
</reference>